<proteinExistence type="predicted"/>
<keyword evidence="1" id="KW-0732">Signal</keyword>
<name>A0A0M3I645_ASCLU</name>
<sequence length="81" mass="8984">MSCFWLLPLLLLLATANCFFIADVGNSLSDSEVVDDNAGILKRATYLRQSPLKRLRPCFYSPIQCLMKRANVHGISANLAP</sequence>
<dbReference type="WBParaSite" id="ALUE_0001247701-mRNA-1">
    <property type="protein sequence ID" value="ALUE_0001247701-mRNA-1"/>
    <property type="gene ID" value="ALUE_0001247701"/>
</dbReference>
<protein>
    <submittedName>
        <fullName evidence="3">Secreted protein</fullName>
    </submittedName>
</protein>
<keyword evidence="2" id="KW-1185">Reference proteome</keyword>
<feature type="chain" id="PRO_5005656911" evidence="1">
    <location>
        <begin position="19"/>
        <end position="81"/>
    </location>
</feature>
<evidence type="ECO:0000313" key="3">
    <source>
        <dbReference type="WBParaSite" id="ALUE_0001247701-mRNA-1"/>
    </source>
</evidence>
<dbReference type="AlphaFoldDB" id="A0A0M3I645"/>
<dbReference type="Proteomes" id="UP000036681">
    <property type="component" value="Unplaced"/>
</dbReference>
<organism evidence="2 3">
    <name type="scientific">Ascaris lumbricoides</name>
    <name type="common">Giant roundworm</name>
    <dbReference type="NCBI Taxonomy" id="6252"/>
    <lineage>
        <taxon>Eukaryota</taxon>
        <taxon>Metazoa</taxon>
        <taxon>Ecdysozoa</taxon>
        <taxon>Nematoda</taxon>
        <taxon>Chromadorea</taxon>
        <taxon>Rhabditida</taxon>
        <taxon>Spirurina</taxon>
        <taxon>Ascaridomorpha</taxon>
        <taxon>Ascaridoidea</taxon>
        <taxon>Ascarididae</taxon>
        <taxon>Ascaris</taxon>
    </lineage>
</organism>
<accession>A0A0M3I645</accession>
<evidence type="ECO:0000313" key="2">
    <source>
        <dbReference type="Proteomes" id="UP000036681"/>
    </source>
</evidence>
<feature type="signal peptide" evidence="1">
    <location>
        <begin position="1"/>
        <end position="18"/>
    </location>
</feature>
<reference evidence="3" key="1">
    <citation type="submission" date="2017-02" db="UniProtKB">
        <authorList>
            <consortium name="WormBaseParasite"/>
        </authorList>
    </citation>
    <scope>IDENTIFICATION</scope>
</reference>
<evidence type="ECO:0000256" key="1">
    <source>
        <dbReference type="SAM" id="SignalP"/>
    </source>
</evidence>